<organism evidence="2 3">
    <name type="scientific">Rehmannia glutinosa</name>
    <name type="common">Chinese foxglove</name>
    <dbReference type="NCBI Taxonomy" id="99300"/>
    <lineage>
        <taxon>Eukaryota</taxon>
        <taxon>Viridiplantae</taxon>
        <taxon>Streptophyta</taxon>
        <taxon>Embryophyta</taxon>
        <taxon>Tracheophyta</taxon>
        <taxon>Spermatophyta</taxon>
        <taxon>Magnoliopsida</taxon>
        <taxon>eudicotyledons</taxon>
        <taxon>Gunneridae</taxon>
        <taxon>Pentapetalae</taxon>
        <taxon>asterids</taxon>
        <taxon>lamiids</taxon>
        <taxon>Lamiales</taxon>
        <taxon>Orobanchaceae</taxon>
        <taxon>Rehmannieae</taxon>
        <taxon>Rehmannia</taxon>
    </lineage>
</organism>
<accession>A0ABR0VQE8</accession>
<keyword evidence="3" id="KW-1185">Reference proteome</keyword>
<evidence type="ECO:0000313" key="2">
    <source>
        <dbReference type="EMBL" id="KAK6137139.1"/>
    </source>
</evidence>
<feature type="coiled-coil region" evidence="1">
    <location>
        <begin position="24"/>
        <end position="58"/>
    </location>
</feature>
<evidence type="ECO:0000313" key="3">
    <source>
        <dbReference type="Proteomes" id="UP001318860"/>
    </source>
</evidence>
<reference evidence="2 3" key="1">
    <citation type="journal article" date="2021" name="Comput. Struct. Biotechnol. J.">
        <title>De novo genome assembly of the potent medicinal plant Rehmannia glutinosa using nanopore technology.</title>
        <authorList>
            <person name="Ma L."/>
            <person name="Dong C."/>
            <person name="Song C."/>
            <person name="Wang X."/>
            <person name="Zheng X."/>
            <person name="Niu Y."/>
            <person name="Chen S."/>
            <person name="Feng W."/>
        </authorList>
    </citation>
    <scope>NUCLEOTIDE SEQUENCE [LARGE SCALE GENOMIC DNA]</scope>
    <source>
        <strain evidence="2">DH-2019</strain>
    </source>
</reference>
<dbReference type="EMBL" id="JABTTQ020000892">
    <property type="protein sequence ID" value="KAK6137139.1"/>
    <property type="molecule type" value="Genomic_DNA"/>
</dbReference>
<name>A0ABR0VQE8_REHGL</name>
<gene>
    <name evidence="2" type="ORF">DH2020_029115</name>
</gene>
<comment type="caution">
    <text evidence="2">The sequence shown here is derived from an EMBL/GenBank/DDBJ whole genome shotgun (WGS) entry which is preliminary data.</text>
</comment>
<protein>
    <submittedName>
        <fullName evidence="2">Uncharacterized protein</fullName>
    </submittedName>
</protein>
<proteinExistence type="predicted"/>
<dbReference type="PANTHER" id="PTHR34807:SF6">
    <property type="entry name" value="MYB-CC TYPE TRANSCRIPTION FACTOR LHEQLE-CONTAINING DOMAIN-CONTAINING PROTEIN"/>
    <property type="match status" value="1"/>
</dbReference>
<keyword evidence="1" id="KW-0175">Coiled coil</keyword>
<dbReference type="PANTHER" id="PTHR34807">
    <property type="entry name" value="OS08G0270800 PROTEIN"/>
    <property type="match status" value="1"/>
</dbReference>
<dbReference type="Proteomes" id="UP001318860">
    <property type="component" value="Unassembled WGS sequence"/>
</dbReference>
<evidence type="ECO:0000256" key="1">
    <source>
        <dbReference type="SAM" id="Coils"/>
    </source>
</evidence>
<sequence length="174" mass="20542">MDILNKKTKRASVSVGQSHAFDDEAKAKLKYQNFLKEYLELQKEYVSRKRKLQAAKQKKETILAEVRVEQFNLLVFRFLRRKRKHLSKSRVSKSDIESNISQWERNHSTFEAAPENHYQNLVSNSSVKTEEAEGNVQLHEENVRFTKKVKNRLVLDKRVGKRKICWPDQVTLKV</sequence>